<comment type="similarity">
    <text evidence="3">Belongs to the NOP53 family.</text>
</comment>
<dbReference type="GO" id="GO:0005730">
    <property type="term" value="C:nucleolus"/>
    <property type="evidence" value="ECO:0007669"/>
    <property type="project" value="UniProtKB-SubCell"/>
</dbReference>
<dbReference type="FunCoup" id="A0A1V9XXH1">
    <property type="interactions" value="1117"/>
</dbReference>
<dbReference type="GO" id="GO:0006364">
    <property type="term" value="P:rRNA processing"/>
    <property type="evidence" value="ECO:0007669"/>
    <property type="project" value="TreeGrafter"/>
</dbReference>
<evidence type="ECO:0000256" key="1">
    <source>
        <dbReference type="ARBA" id="ARBA00004604"/>
    </source>
</evidence>
<name>A0A1V9XXH1_9ACAR</name>
<keyword evidence="6" id="KW-0539">Nucleus</keyword>
<evidence type="ECO:0000256" key="4">
    <source>
        <dbReference type="ARBA" id="ARBA00018339"/>
    </source>
</evidence>
<comment type="caution">
    <text evidence="7">The sequence shown here is derived from an EMBL/GenBank/DDBJ whole genome shotgun (WGS) entry which is preliminary data.</text>
</comment>
<evidence type="ECO:0000256" key="5">
    <source>
        <dbReference type="ARBA" id="ARBA00022517"/>
    </source>
</evidence>
<dbReference type="STRING" id="418985.A0A1V9XXH1"/>
<evidence type="ECO:0000313" key="8">
    <source>
        <dbReference type="Proteomes" id="UP000192247"/>
    </source>
</evidence>
<dbReference type="GO" id="GO:0005654">
    <property type="term" value="C:nucleoplasm"/>
    <property type="evidence" value="ECO:0007669"/>
    <property type="project" value="UniProtKB-SubCell"/>
</dbReference>
<dbReference type="InterPro" id="IPR011687">
    <property type="entry name" value="Nop53/GLTSCR2"/>
</dbReference>
<evidence type="ECO:0000256" key="2">
    <source>
        <dbReference type="ARBA" id="ARBA00004642"/>
    </source>
</evidence>
<dbReference type="EMBL" id="MNPL01002582">
    <property type="protein sequence ID" value="OQR78159.1"/>
    <property type="molecule type" value="Genomic_DNA"/>
</dbReference>
<evidence type="ECO:0000256" key="6">
    <source>
        <dbReference type="ARBA" id="ARBA00023242"/>
    </source>
</evidence>
<dbReference type="GO" id="GO:0008097">
    <property type="term" value="F:5S rRNA binding"/>
    <property type="evidence" value="ECO:0007669"/>
    <property type="project" value="TreeGrafter"/>
</dbReference>
<protein>
    <recommendedName>
        <fullName evidence="4">Ribosome biogenesis protein NOP53</fullName>
    </recommendedName>
</protein>
<gene>
    <name evidence="7" type="ORF">BIW11_06595</name>
</gene>
<dbReference type="GO" id="GO:0000027">
    <property type="term" value="P:ribosomal large subunit assembly"/>
    <property type="evidence" value="ECO:0007669"/>
    <property type="project" value="TreeGrafter"/>
</dbReference>
<evidence type="ECO:0000313" key="7">
    <source>
        <dbReference type="EMBL" id="OQR78159.1"/>
    </source>
</evidence>
<keyword evidence="5" id="KW-0690">Ribosome biogenesis</keyword>
<evidence type="ECO:0000256" key="3">
    <source>
        <dbReference type="ARBA" id="ARBA00008838"/>
    </source>
</evidence>
<dbReference type="PANTHER" id="PTHR14211:SF7">
    <property type="entry name" value="RIBOSOME BIOGENESIS PROTEIN NOP53"/>
    <property type="match status" value="1"/>
</dbReference>
<organism evidence="7 8">
    <name type="scientific">Tropilaelaps mercedesae</name>
    <dbReference type="NCBI Taxonomy" id="418985"/>
    <lineage>
        <taxon>Eukaryota</taxon>
        <taxon>Metazoa</taxon>
        <taxon>Ecdysozoa</taxon>
        <taxon>Arthropoda</taxon>
        <taxon>Chelicerata</taxon>
        <taxon>Arachnida</taxon>
        <taxon>Acari</taxon>
        <taxon>Parasitiformes</taxon>
        <taxon>Mesostigmata</taxon>
        <taxon>Gamasina</taxon>
        <taxon>Dermanyssoidea</taxon>
        <taxon>Laelapidae</taxon>
        <taxon>Tropilaelaps</taxon>
    </lineage>
</organism>
<proteinExistence type="inferred from homology"/>
<reference evidence="7 8" key="1">
    <citation type="journal article" date="2017" name="Gigascience">
        <title>Draft genome of the honey bee ectoparasitic mite, Tropilaelaps mercedesae, is shaped by the parasitic life history.</title>
        <authorList>
            <person name="Dong X."/>
            <person name="Armstrong S.D."/>
            <person name="Xia D."/>
            <person name="Makepeace B.L."/>
            <person name="Darby A.C."/>
            <person name="Kadowaki T."/>
        </authorList>
    </citation>
    <scope>NUCLEOTIDE SEQUENCE [LARGE SCALE GENOMIC DNA]</scope>
    <source>
        <strain evidence="7">Wuxi-XJTLU</strain>
    </source>
</reference>
<keyword evidence="8" id="KW-1185">Reference proteome</keyword>
<dbReference type="OrthoDB" id="5072at2759"/>
<accession>A0A1V9XXH1</accession>
<dbReference type="PIRSF" id="PIRSF017302">
    <property type="entry name" value="Gltscr2"/>
    <property type="match status" value="1"/>
</dbReference>
<sequence>MPDHMTDLLKVPLAEIPAEDGTLRKKKKIRESKNRKRYWKKADVTDVDEFLEGQRFNERVGGDVSLKEDEQLFMLDRTCDEAGEKQFQKKRSDILKEPLKCHAILDERSKVPIPYTKSRVKSTDERKSTIHLAKERAVLAQRVDQSKKTVEKRRIMKEETAKKTKCRTLNSQTEIFDLWNGQETKAKVEKTESGCHIDLLEKPEDAEVLSKDQLAYYARMTRSSRPKVPALRYKKPSKLPAVEVAKPGASYKPTFEDHQELLKEAHTIEVQKLRKDQHLERVLTSLFPTKERMREIRVENKKQEAVGILYSDEDDEDADEAGVDADAGLTSGNPRILAENRKTRVQRNRQKAHKERLRATKLAKSQKKFESQFGRIGVYYKEIKRANKLTQKRIREREQKMLDAMYQPRHIGRHRFRPQDLEVKLSDEMPASLRLLKPEGSVMVDRMRSFEKRNLIEPRRKIMRKKKWTKKVYKRSYKKGFEHVLSTPKADGVL</sequence>
<dbReference type="Proteomes" id="UP000192247">
    <property type="component" value="Unassembled WGS sequence"/>
</dbReference>
<dbReference type="Pfam" id="PF07767">
    <property type="entry name" value="Nop53"/>
    <property type="match status" value="1"/>
</dbReference>
<dbReference type="InParanoid" id="A0A1V9XXH1"/>
<dbReference type="PANTHER" id="PTHR14211">
    <property type="entry name" value="GLIOMA SUPPRESSOR CANDIDATE REGION GENE 2"/>
    <property type="match status" value="1"/>
</dbReference>
<dbReference type="AlphaFoldDB" id="A0A1V9XXH1"/>
<comment type="subcellular location">
    <subcellularLocation>
        <location evidence="1">Nucleus</location>
        <location evidence="1">Nucleolus</location>
    </subcellularLocation>
    <subcellularLocation>
        <location evidence="2">Nucleus</location>
        <location evidence="2">Nucleoplasm</location>
    </subcellularLocation>
</comment>